<evidence type="ECO:0000313" key="2">
    <source>
        <dbReference type="Proteomes" id="UP000019183"/>
    </source>
</evidence>
<dbReference type="EMBL" id="CBWK010000027">
    <property type="protein sequence ID" value="CDL07311.1"/>
    <property type="molecule type" value="Genomic_DNA"/>
</dbReference>
<dbReference type="AlphaFoldDB" id="W1DCS5"/>
<comment type="caution">
    <text evidence="1">The sequence shown here is derived from an EMBL/GenBank/DDBJ whole genome shotgun (WGS) entry which is preliminary data.</text>
</comment>
<reference evidence="1" key="1">
    <citation type="submission" date="2013-10" db="EMBL/GenBank/DDBJ databases">
        <title>Antibiotic resistance diversity of beta-lactamase producers in the General Hospital Vienna.</title>
        <authorList>
            <person name="Barisic I."/>
            <person name="Mitteregger D."/>
            <person name="Hirschl A.M."/>
            <person name="Noehammer C."/>
            <person name="Wiesinger-Mayr H."/>
        </authorList>
    </citation>
    <scope>NUCLEOTIDE SEQUENCE [LARGE SCALE GENOMIC DNA]</scope>
    <source>
        <strain evidence="1">IS43</strain>
    </source>
</reference>
<protein>
    <submittedName>
        <fullName evidence="1">Uncharacterized protein</fullName>
    </submittedName>
</protein>
<proteinExistence type="predicted"/>
<evidence type="ECO:0000313" key="1">
    <source>
        <dbReference type="EMBL" id="CDL07311.1"/>
    </source>
</evidence>
<keyword evidence="2" id="KW-1185">Reference proteome</keyword>
<accession>W1DCS5</accession>
<dbReference type="Proteomes" id="UP000019183">
    <property type="component" value="Unassembled WGS sequence"/>
</dbReference>
<organism evidence="1 2">
    <name type="scientific">Klebsiella pneumoniae IS43</name>
    <dbReference type="NCBI Taxonomy" id="1432552"/>
    <lineage>
        <taxon>Bacteria</taxon>
        <taxon>Pseudomonadati</taxon>
        <taxon>Pseudomonadota</taxon>
        <taxon>Gammaproteobacteria</taxon>
        <taxon>Enterobacterales</taxon>
        <taxon>Enterobacteriaceae</taxon>
        <taxon>Klebsiella/Raoultella group</taxon>
        <taxon>Klebsiella</taxon>
        <taxon>Klebsiella pneumoniae complex</taxon>
    </lineage>
</organism>
<name>W1DCS5_KLEPN</name>
<sequence>MPGSARIDFLLFGKPLNPQADWDILNRNTGKSVTHVLYNR</sequence>